<keyword evidence="3" id="KW-1185">Reference proteome</keyword>
<evidence type="ECO:0000313" key="2">
    <source>
        <dbReference type="EMBL" id="KIP10229.1"/>
    </source>
</evidence>
<sequence>LGYSLNWALYGALTIQIYIYHISFPRDQLRAKGALYLLWAIETTQTILVTNDAFNAFVRSFGMPSELNEIQTEWLAGPIFSAVVSCAVQLYYGYRLGMLSESFCLQGVVSVVSDSSTHPIVMSTQGMDRSHFYKVSQESTVE</sequence>
<name>A0A0C3NXT9_PHLG1</name>
<feature type="non-terminal residue" evidence="2">
    <location>
        <position position="1"/>
    </location>
</feature>
<dbReference type="HOGENOM" id="CLU_046025_16_2_1"/>
<gene>
    <name evidence="2" type="ORF">PHLGIDRAFT_66103</name>
</gene>
<evidence type="ECO:0000313" key="3">
    <source>
        <dbReference type="Proteomes" id="UP000053257"/>
    </source>
</evidence>
<dbReference type="OrthoDB" id="3223377at2759"/>
<dbReference type="PANTHER" id="PTHR40465">
    <property type="entry name" value="CHROMOSOME 1, WHOLE GENOME SHOTGUN SEQUENCE"/>
    <property type="match status" value="1"/>
</dbReference>
<keyword evidence="1" id="KW-0812">Transmembrane</keyword>
<proteinExistence type="predicted"/>
<dbReference type="PANTHER" id="PTHR40465:SF1">
    <property type="entry name" value="DUF6534 DOMAIN-CONTAINING PROTEIN"/>
    <property type="match status" value="1"/>
</dbReference>
<dbReference type="AlphaFoldDB" id="A0A0C3NXT9"/>
<dbReference type="EMBL" id="KN840457">
    <property type="protein sequence ID" value="KIP10229.1"/>
    <property type="molecule type" value="Genomic_DNA"/>
</dbReference>
<evidence type="ECO:0000256" key="1">
    <source>
        <dbReference type="SAM" id="Phobius"/>
    </source>
</evidence>
<feature type="transmembrane region" description="Helical" evidence="1">
    <location>
        <begin position="6"/>
        <end position="22"/>
    </location>
</feature>
<accession>A0A0C3NXT9</accession>
<keyword evidence="1" id="KW-1133">Transmembrane helix</keyword>
<reference evidence="2 3" key="1">
    <citation type="journal article" date="2014" name="PLoS Genet.">
        <title>Analysis of the Phlebiopsis gigantea genome, transcriptome and secretome provides insight into its pioneer colonization strategies of wood.</title>
        <authorList>
            <person name="Hori C."/>
            <person name="Ishida T."/>
            <person name="Igarashi K."/>
            <person name="Samejima M."/>
            <person name="Suzuki H."/>
            <person name="Master E."/>
            <person name="Ferreira P."/>
            <person name="Ruiz-Duenas F.J."/>
            <person name="Held B."/>
            <person name="Canessa P."/>
            <person name="Larrondo L.F."/>
            <person name="Schmoll M."/>
            <person name="Druzhinina I.S."/>
            <person name="Kubicek C.P."/>
            <person name="Gaskell J.A."/>
            <person name="Kersten P."/>
            <person name="St John F."/>
            <person name="Glasner J."/>
            <person name="Sabat G."/>
            <person name="Splinter BonDurant S."/>
            <person name="Syed K."/>
            <person name="Yadav J."/>
            <person name="Mgbeahuruike A.C."/>
            <person name="Kovalchuk A."/>
            <person name="Asiegbu F.O."/>
            <person name="Lackner G."/>
            <person name="Hoffmeister D."/>
            <person name="Rencoret J."/>
            <person name="Gutierrez A."/>
            <person name="Sun H."/>
            <person name="Lindquist E."/>
            <person name="Barry K."/>
            <person name="Riley R."/>
            <person name="Grigoriev I.V."/>
            <person name="Henrissat B."/>
            <person name="Kues U."/>
            <person name="Berka R.M."/>
            <person name="Martinez A.T."/>
            <person name="Covert S.F."/>
            <person name="Blanchette R.A."/>
            <person name="Cullen D."/>
        </authorList>
    </citation>
    <scope>NUCLEOTIDE SEQUENCE [LARGE SCALE GENOMIC DNA]</scope>
    <source>
        <strain evidence="2 3">11061_1 CR5-6</strain>
    </source>
</reference>
<keyword evidence="1" id="KW-0472">Membrane</keyword>
<organism evidence="2 3">
    <name type="scientific">Phlebiopsis gigantea (strain 11061_1 CR5-6)</name>
    <name type="common">White-rot fungus</name>
    <name type="synonym">Peniophora gigantea</name>
    <dbReference type="NCBI Taxonomy" id="745531"/>
    <lineage>
        <taxon>Eukaryota</taxon>
        <taxon>Fungi</taxon>
        <taxon>Dikarya</taxon>
        <taxon>Basidiomycota</taxon>
        <taxon>Agaricomycotina</taxon>
        <taxon>Agaricomycetes</taxon>
        <taxon>Polyporales</taxon>
        <taxon>Phanerochaetaceae</taxon>
        <taxon>Phlebiopsis</taxon>
    </lineage>
</organism>
<dbReference type="Proteomes" id="UP000053257">
    <property type="component" value="Unassembled WGS sequence"/>
</dbReference>
<protein>
    <submittedName>
        <fullName evidence="2">Uncharacterized protein</fullName>
    </submittedName>
</protein>